<dbReference type="InterPro" id="IPR010982">
    <property type="entry name" value="Lambda_DNA-bd_dom_sf"/>
</dbReference>
<dbReference type="InterPro" id="IPR036286">
    <property type="entry name" value="LexA/Signal_pep-like_sf"/>
</dbReference>
<organism evidence="2 3">
    <name type="scientific">Marinomonas aquiplantarum</name>
    <dbReference type="NCBI Taxonomy" id="491951"/>
    <lineage>
        <taxon>Bacteria</taxon>
        <taxon>Pseudomonadati</taxon>
        <taxon>Pseudomonadota</taxon>
        <taxon>Gammaproteobacteria</taxon>
        <taxon>Oceanospirillales</taxon>
        <taxon>Oceanospirillaceae</taxon>
        <taxon>Marinomonas</taxon>
    </lineage>
</organism>
<evidence type="ECO:0000313" key="3">
    <source>
        <dbReference type="Proteomes" id="UP000252086"/>
    </source>
</evidence>
<dbReference type="CDD" id="cd00093">
    <property type="entry name" value="HTH_XRE"/>
    <property type="match status" value="1"/>
</dbReference>
<protein>
    <submittedName>
        <fullName evidence="2">SOS-response transcriptional repressor LexA</fullName>
    </submittedName>
</protein>
<sequence>MDISDRIRQKMTEHHLRAVDLTKMTGATKGSVSQWLNGISSPGGKYIIPLTKALQCDANWLFGGVSANPQTTSNPQQDTSFNPCFISKQVPIISHEQAETWRDFTDKASLKEQLEWEYAPAAISHHAFWLKVIGDSMVSPVGHSISESHIILVDPCMQAQNGDLVVAKVDATKEVTFKKLIIDAGQTYLKPLNPNYRPIEVTDKCRVIGVVREARLKL</sequence>
<dbReference type="InterPro" id="IPR015927">
    <property type="entry name" value="Peptidase_S24_S26A/B/C"/>
</dbReference>
<proteinExistence type="predicted"/>
<dbReference type="AlphaFoldDB" id="A0A366CV11"/>
<name>A0A366CV11_9GAMM</name>
<keyword evidence="3" id="KW-1185">Reference proteome</keyword>
<dbReference type="Pfam" id="PF01381">
    <property type="entry name" value="HTH_3"/>
    <property type="match status" value="1"/>
</dbReference>
<dbReference type="SUPFAM" id="SSF47413">
    <property type="entry name" value="lambda repressor-like DNA-binding domains"/>
    <property type="match status" value="1"/>
</dbReference>
<dbReference type="InterPro" id="IPR039418">
    <property type="entry name" value="LexA-like"/>
</dbReference>
<dbReference type="PANTHER" id="PTHR33516">
    <property type="entry name" value="LEXA REPRESSOR"/>
    <property type="match status" value="1"/>
</dbReference>
<reference evidence="2 3" key="1">
    <citation type="submission" date="2018-06" db="EMBL/GenBank/DDBJ databases">
        <title>Genomic Encyclopedia of Type Strains, Phase III (KMG-III): the genomes of soil and plant-associated and newly described type strains.</title>
        <authorList>
            <person name="Whitman W."/>
        </authorList>
    </citation>
    <scope>NUCLEOTIDE SEQUENCE [LARGE SCALE GENOMIC DNA]</scope>
    <source>
        <strain evidence="2 3">CECT 7732</strain>
    </source>
</reference>
<dbReference type="SMART" id="SM00530">
    <property type="entry name" value="HTH_XRE"/>
    <property type="match status" value="1"/>
</dbReference>
<dbReference type="Gene3D" id="1.10.260.40">
    <property type="entry name" value="lambda repressor-like DNA-binding domains"/>
    <property type="match status" value="1"/>
</dbReference>
<dbReference type="RefSeq" id="WP_113875555.1">
    <property type="nucleotide sequence ID" value="NZ_QNRF01000010.1"/>
</dbReference>
<dbReference type="Gene3D" id="2.10.109.10">
    <property type="entry name" value="Umud Fragment, subunit A"/>
    <property type="match status" value="1"/>
</dbReference>
<gene>
    <name evidence="2" type="ORF">DFP76_11077</name>
</gene>
<dbReference type="SUPFAM" id="SSF51306">
    <property type="entry name" value="LexA/Signal peptidase"/>
    <property type="match status" value="1"/>
</dbReference>
<feature type="domain" description="HTH cro/C1-type" evidence="1">
    <location>
        <begin position="7"/>
        <end position="61"/>
    </location>
</feature>
<dbReference type="OrthoDB" id="9791537at2"/>
<dbReference type="InterPro" id="IPR001387">
    <property type="entry name" value="Cro/C1-type_HTH"/>
</dbReference>
<evidence type="ECO:0000259" key="1">
    <source>
        <dbReference type="PROSITE" id="PS50943"/>
    </source>
</evidence>
<dbReference type="InterPro" id="IPR050077">
    <property type="entry name" value="LexA_repressor"/>
</dbReference>
<comment type="caution">
    <text evidence="2">The sequence shown here is derived from an EMBL/GenBank/DDBJ whole genome shotgun (WGS) entry which is preliminary data.</text>
</comment>
<dbReference type="EMBL" id="QNRF01000010">
    <property type="protein sequence ID" value="RBO79898.1"/>
    <property type="molecule type" value="Genomic_DNA"/>
</dbReference>
<dbReference type="GO" id="GO:0003677">
    <property type="term" value="F:DNA binding"/>
    <property type="evidence" value="ECO:0007669"/>
    <property type="project" value="InterPro"/>
</dbReference>
<evidence type="ECO:0000313" key="2">
    <source>
        <dbReference type="EMBL" id="RBO79898.1"/>
    </source>
</evidence>
<dbReference type="PANTHER" id="PTHR33516:SF2">
    <property type="entry name" value="LEXA REPRESSOR-RELATED"/>
    <property type="match status" value="1"/>
</dbReference>
<accession>A0A366CV11</accession>
<dbReference type="PROSITE" id="PS50943">
    <property type="entry name" value="HTH_CROC1"/>
    <property type="match status" value="1"/>
</dbReference>
<dbReference type="Pfam" id="PF00717">
    <property type="entry name" value="Peptidase_S24"/>
    <property type="match status" value="1"/>
</dbReference>
<dbReference type="Proteomes" id="UP000252086">
    <property type="component" value="Unassembled WGS sequence"/>
</dbReference>
<dbReference type="CDD" id="cd06529">
    <property type="entry name" value="S24_LexA-like"/>
    <property type="match status" value="1"/>
</dbReference>